<dbReference type="AlphaFoldDB" id="A0A7Y3WSW2"/>
<dbReference type="EMBL" id="JABEYB010000007">
    <property type="protein sequence ID" value="NNU76378.1"/>
    <property type="molecule type" value="Genomic_DNA"/>
</dbReference>
<evidence type="ECO:0000313" key="2">
    <source>
        <dbReference type="Proteomes" id="UP000531659"/>
    </source>
</evidence>
<dbReference type="Proteomes" id="UP000531659">
    <property type="component" value="Unassembled WGS sequence"/>
</dbReference>
<gene>
    <name evidence="1" type="ORF">HLQ16_10600</name>
</gene>
<comment type="caution">
    <text evidence="1">The sequence shown here is derived from an EMBL/GenBank/DDBJ whole genome shotgun (WGS) entry which is preliminary data.</text>
</comment>
<dbReference type="GeneID" id="83593063"/>
<evidence type="ECO:0000313" key="1">
    <source>
        <dbReference type="EMBL" id="NNU76378.1"/>
    </source>
</evidence>
<protein>
    <submittedName>
        <fullName evidence="1">DUF4489 domain-containing protein</fullName>
    </submittedName>
</protein>
<dbReference type="RefSeq" id="WP_171297065.1">
    <property type="nucleotide sequence ID" value="NZ_CP077610.1"/>
</dbReference>
<dbReference type="InterPro" id="IPR027972">
    <property type="entry name" value="DUF4489"/>
</dbReference>
<dbReference type="Pfam" id="PF14879">
    <property type="entry name" value="DUF4489"/>
    <property type="match status" value="1"/>
</dbReference>
<proteinExistence type="predicted"/>
<name>A0A7Y3WSW2_9CLOT</name>
<accession>A0A7Y3WSW2</accession>
<sequence>MNSMSKGNWQEEKGCGCKKEKEDNHKKEKENEFLLKCKTGFPVTIPFTLPTPTSFTLNTLNLKTEHFCNPCIKFEFASNIVTIGAEVTLEFQIFKQCRKQTTPTALGPVWTFSRPAGTTGSDAFTFIVCDCDCDSDSCFDECCTYTVVVTVTEDGAAGTTVINNPTFSALVVENEANCNCY</sequence>
<organism evidence="1 2">
    <name type="scientific">Clostridium estertheticum</name>
    <dbReference type="NCBI Taxonomy" id="238834"/>
    <lineage>
        <taxon>Bacteria</taxon>
        <taxon>Bacillati</taxon>
        <taxon>Bacillota</taxon>
        <taxon>Clostridia</taxon>
        <taxon>Eubacteriales</taxon>
        <taxon>Clostridiaceae</taxon>
        <taxon>Clostridium</taxon>
    </lineage>
</organism>
<reference evidence="1 2" key="1">
    <citation type="submission" date="2020-05" db="EMBL/GenBank/DDBJ databases">
        <title>Complete genome of Clostridium estertheticum subspecies estertheticum, isolated from Vacuum packed lamb meat from New Zealand imported to Switzerland.</title>
        <authorList>
            <person name="Wambui J."/>
            <person name="Stevens M.J.A."/>
            <person name="Stephan R."/>
        </authorList>
    </citation>
    <scope>NUCLEOTIDE SEQUENCE [LARGE SCALE GENOMIC DNA]</scope>
    <source>
        <strain evidence="1 2">CEST001</strain>
    </source>
</reference>